<organism evidence="1 2">
    <name type="scientific">Deinococcus aetherius</name>
    <dbReference type="NCBI Taxonomy" id="200252"/>
    <lineage>
        <taxon>Bacteria</taxon>
        <taxon>Thermotogati</taxon>
        <taxon>Deinococcota</taxon>
        <taxon>Deinococci</taxon>
        <taxon>Deinococcales</taxon>
        <taxon>Deinococcaceae</taxon>
        <taxon>Deinococcus</taxon>
    </lineage>
</organism>
<sequence>MDDGVSVEFAAARQEALGAASAVLEGFARLNAAKGEAEVAFAALPRFVRGFAESAVSAEILRQTGQGLPAWAATIEGLTGEVTAARAILERVGDEAALDAADRERLRRVAGEVERQRAGLGRLLRCMEDAPPKVERVPRQFLHGERRRLALDNLRAQTQALQDALGVMPSLEGGLSRVAEAG</sequence>
<dbReference type="RefSeq" id="WP_264775858.1">
    <property type="nucleotide sequence ID" value="NZ_AP026560.1"/>
</dbReference>
<gene>
    <name evidence="1" type="ORF">DAETH_31680</name>
</gene>
<keyword evidence="2" id="KW-1185">Reference proteome</keyword>
<evidence type="ECO:0000313" key="2">
    <source>
        <dbReference type="Proteomes" id="UP001064971"/>
    </source>
</evidence>
<accession>A0ABN6RMW2</accession>
<dbReference type="EMBL" id="AP026560">
    <property type="protein sequence ID" value="BDP43199.1"/>
    <property type="molecule type" value="Genomic_DNA"/>
</dbReference>
<proteinExistence type="predicted"/>
<protein>
    <submittedName>
        <fullName evidence="1">Uncharacterized protein</fullName>
    </submittedName>
</protein>
<reference evidence="1" key="1">
    <citation type="submission" date="2022-07" db="EMBL/GenBank/DDBJ databases">
        <title>Complete Genome Sequence of the Radioresistant Bacterium Deinococcus aetherius ST0316, Isolated from the Air Dust collected in Lower Stratosphere above Japan.</title>
        <authorList>
            <person name="Satoh K."/>
            <person name="Hagiwara K."/>
            <person name="Katsumata K."/>
            <person name="Kubo A."/>
            <person name="Yokobori S."/>
            <person name="Yamagishi A."/>
            <person name="Oono Y."/>
            <person name="Narumi I."/>
        </authorList>
    </citation>
    <scope>NUCLEOTIDE SEQUENCE</scope>
    <source>
        <strain evidence="1">ST0316</strain>
    </source>
</reference>
<dbReference type="Proteomes" id="UP001064971">
    <property type="component" value="Chromosome"/>
</dbReference>
<name>A0ABN6RMW2_9DEIO</name>
<evidence type="ECO:0000313" key="1">
    <source>
        <dbReference type="EMBL" id="BDP43199.1"/>
    </source>
</evidence>